<dbReference type="AlphaFoldDB" id="A0A672G542"/>
<dbReference type="PANTHER" id="PTHR45784:SF3">
    <property type="entry name" value="C-TYPE LECTIN DOMAIN FAMILY 4 MEMBER K-LIKE-RELATED"/>
    <property type="match status" value="1"/>
</dbReference>
<dbReference type="SMART" id="SM00034">
    <property type="entry name" value="CLECT"/>
    <property type="match status" value="1"/>
</dbReference>
<organism evidence="2 3">
    <name type="scientific">Salarias fasciatus</name>
    <name type="common">Jewelled blenny</name>
    <name type="synonym">Blennius fasciatus</name>
    <dbReference type="NCBI Taxonomy" id="181472"/>
    <lineage>
        <taxon>Eukaryota</taxon>
        <taxon>Metazoa</taxon>
        <taxon>Chordata</taxon>
        <taxon>Craniata</taxon>
        <taxon>Vertebrata</taxon>
        <taxon>Euteleostomi</taxon>
        <taxon>Actinopterygii</taxon>
        <taxon>Neopterygii</taxon>
        <taxon>Teleostei</taxon>
        <taxon>Neoteleostei</taxon>
        <taxon>Acanthomorphata</taxon>
        <taxon>Ovalentaria</taxon>
        <taxon>Blenniimorphae</taxon>
        <taxon>Blenniiformes</taxon>
        <taxon>Blennioidei</taxon>
        <taxon>Blenniidae</taxon>
        <taxon>Salariinae</taxon>
        <taxon>Salarias</taxon>
    </lineage>
</organism>
<dbReference type="OMA" id="NTENIMC"/>
<dbReference type="Gene3D" id="3.10.100.10">
    <property type="entry name" value="Mannose-Binding Protein A, subunit A"/>
    <property type="match status" value="1"/>
</dbReference>
<name>A0A672G542_SALFA</name>
<reference evidence="2" key="1">
    <citation type="submission" date="2025-08" db="UniProtKB">
        <authorList>
            <consortium name="Ensembl"/>
        </authorList>
    </citation>
    <scope>IDENTIFICATION</scope>
</reference>
<protein>
    <recommendedName>
        <fullName evidence="1">C-type lectin domain-containing protein</fullName>
    </recommendedName>
</protein>
<evidence type="ECO:0000259" key="1">
    <source>
        <dbReference type="PROSITE" id="PS50041"/>
    </source>
</evidence>
<dbReference type="InterPro" id="IPR016186">
    <property type="entry name" value="C-type_lectin-like/link_sf"/>
</dbReference>
<feature type="domain" description="C-type lectin" evidence="1">
    <location>
        <begin position="8"/>
        <end position="130"/>
    </location>
</feature>
<keyword evidence="3" id="KW-1185">Reference proteome</keyword>
<accession>A0A672G542</accession>
<evidence type="ECO:0000313" key="3">
    <source>
        <dbReference type="Proteomes" id="UP000472267"/>
    </source>
</evidence>
<evidence type="ECO:0000313" key="2">
    <source>
        <dbReference type="Ensembl" id="ENSSFAP00005006209.1"/>
    </source>
</evidence>
<dbReference type="InterPro" id="IPR001304">
    <property type="entry name" value="C-type_lectin-like"/>
</dbReference>
<proteinExistence type="predicted"/>
<sequence length="147" mass="16840">MAAGLCILHSCCYQVPVIIRDAKTWKEAQSYCRENHNDLITINSKEEAAVLGDILRNSAEEFWIGLYSNFYNFRWSMVQEGLDDEGQLEYSNWQPTQPNGNTENIMCGNMVPSGQWADFLCSLPSPFVCYDGKRTYNHKTSLSSHRK</sequence>
<dbReference type="PROSITE" id="PS50041">
    <property type="entry name" value="C_TYPE_LECTIN_2"/>
    <property type="match status" value="1"/>
</dbReference>
<dbReference type="InParanoid" id="A0A672G542"/>
<dbReference type="Proteomes" id="UP000472267">
    <property type="component" value="Unassembled WGS sequence"/>
</dbReference>
<dbReference type="Ensembl" id="ENSSFAT00005006531.1">
    <property type="protein sequence ID" value="ENSSFAP00005006209.1"/>
    <property type="gene ID" value="ENSSFAG00005003786.1"/>
</dbReference>
<dbReference type="Pfam" id="PF00059">
    <property type="entry name" value="Lectin_C"/>
    <property type="match status" value="1"/>
</dbReference>
<dbReference type="SUPFAM" id="SSF56436">
    <property type="entry name" value="C-type lectin-like"/>
    <property type="match status" value="1"/>
</dbReference>
<dbReference type="PANTHER" id="PTHR45784">
    <property type="entry name" value="C-TYPE LECTIN DOMAIN FAMILY 20 MEMBER A-RELATED"/>
    <property type="match status" value="1"/>
</dbReference>
<reference evidence="2" key="2">
    <citation type="submission" date="2025-09" db="UniProtKB">
        <authorList>
            <consortium name="Ensembl"/>
        </authorList>
    </citation>
    <scope>IDENTIFICATION</scope>
</reference>
<dbReference type="InterPro" id="IPR016187">
    <property type="entry name" value="CTDL_fold"/>
</dbReference>